<accession>A0AAV4Q3F3</accession>
<dbReference type="AlphaFoldDB" id="A0AAV4Q3F3"/>
<evidence type="ECO:0000313" key="1">
    <source>
        <dbReference type="EMBL" id="GIY02666.1"/>
    </source>
</evidence>
<dbReference type="EMBL" id="BPLR01005480">
    <property type="protein sequence ID" value="GIY02666.1"/>
    <property type="molecule type" value="Genomic_DNA"/>
</dbReference>
<sequence length="72" mass="8147">MLSDVIAGSKRVTLITPEKEFFTSEHQDNNRILEDCFFGSAEEGNSPDGPMGKDGFRDLWVGCPCFLRQRYS</sequence>
<gene>
    <name evidence="1" type="ORF">CEXT_336181</name>
</gene>
<protein>
    <submittedName>
        <fullName evidence="1">Uncharacterized protein</fullName>
    </submittedName>
</protein>
<organism evidence="1 2">
    <name type="scientific">Caerostris extrusa</name>
    <name type="common">Bark spider</name>
    <name type="synonym">Caerostris bankana</name>
    <dbReference type="NCBI Taxonomy" id="172846"/>
    <lineage>
        <taxon>Eukaryota</taxon>
        <taxon>Metazoa</taxon>
        <taxon>Ecdysozoa</taxon>
        <taxon>Arthropoda</taxon>
        <taxon>Chelicerata</taxon>
        <taxon>Arachnida</taxon>
        <taxon>Araneae</taxon>
        <taxon>Araneomorphae</taxon>
        <taxon>Entelegynae</taxon>
        <taxon>Araneoidea</taxon>
        <taxon>Araneidae</taxon>
        <taxon>Caerostris</taxon>
    </lineage>
</organism>
<comment type="caution">
    <text evidence="1">The sequence shown here is derived from an EMBL/GenBank/DDBJ whole genome shotgun (WGS) entry which is preliminary data.</text>
</comment>
<reference evidence="1 2" key="1">
    <citation type="submission" date="2021-06" db="EMBL/GenBank/DDBJ databases">
        <title>Caerostris extrusa draft genome.</title>
        <authorList>
            <person name="Kono N."/>
            <person name="Arakawa K."/>
        </authorList>
    </citation>
    <scope>NUCLEOTIDE SEQUENCE [LARGE SCALE GENOMIC DNA]</scope>
</reference>
<dbReference type="Proteomes" id="UP001054945">
    <property type="component" value="Unassembled WGS sequence"/>
</dbReference>
<proteinExistence type="predicted"/>
<name>A0AAV4Q3F3_CAEEX</name>
<keyword evidence="2" id="KW-1185">Reference proteome</keyword>
<evidence type="ECO:0000313" key="2">
    <source>
        <dbReference type="Proteomes" id="UP001054945"/>
    </source>
</evidence>